<dbReference type="EMBL" id="JACHIV010000001">
    <property type="protein sequence ID" value="MBB5067766.1"/>
    <property type="molecule type" value="Genomic_DNA"/>
</dbReference>
<dbReference type="Proteomes" id="UP000580474">
    <property type="component" value="Unassembled WGS sequence"/>
</dbReference>
<protein>
    <submittedName>
        <fullName evidence="2">SAM-dependent methyltransferase</fullName>
    </submittedName>
</protein>
<dbReference type="Gene3D" id="3.40.50.150">
    <property type="entry name" value="Vaccinia Virus protein VP39"/>
    <property type="match status" value="1"/>
</dbReference>
<dbReference type="GO" id="GO:0008757">
    <property type="term" value="F:S-adenosylmethionine-dependent methyltransferase activity"/>
    <property type="evidence" value="ECO:0007669"/>
    <property type="project" value="InterPro"/>
</dbReference>
<dbReference type="InterPro" id="IPR013216">
    <property type="entry name" value="Methyltransf_11"/>
</dbReference>
<name>A0A840N6T4_9PSEU</name>
<keyword evidence="3" id="KW-1185">Reference proteome</keyword>
<keyword evidence="2" id="KW-0808">Transferase</keyword>
<evidence type="ECO:0000313" key="2">
    <source>
        <dbReference type="EMBL" id="MBB5067766.1"/>
    </source>
</evidence>
<dbReference type="CDD" id="cd02440">
    <property type="entry name" value="AdoMet_MTases"/>
    <property type="match status" value="1"/>
</dbReference>
<evidence type="ECO:0000313" key="3">
    <source>
        <dbReference type="Proteomes" id="UP000580474"/>
    </source>
</evidence>
<organism evidence="2 3">
    <name type="scientific">Saccharopolyspora gloriosae</name>
    <dbReference type="NCBI Taxonomy" id="455344"/>
    <lineage>
        <taxon>Bacteria</taxon>
        <taxon>Bacillati</taxon>
        <taxon>Actinomycetota</taxon>
        <taxon>Actinomycetes</taxon>
        <taxon>Pseudonocardiales</taxon>
        <taxon>Pseudonocardiaceae</taxon>
        <taxon>Saccharopolyspora</taxon>
    </lineage>
</organism>
<sequence length="205" mass="21752">MTTTAMFDSALRGEVTALHGSGGQRWRLPVQRWSREPDAADEAVLAACTGPTLDLGCGPGRLVGALTERGVPSLGVDESPVAVAMTRGRGAAALRRDLFSTLPGEGRWQTALLADGNVGIGGDPVALLHRVHRLLCADGLLIIELDPPGTGMRSGNVRMNGTGAWFRWAWVGVDALAELAVETRFTVAHVAERSGRWFAELRSTS</sequence>
<reference evidence="2 3" key="1">
    <citation type="submission" date="2020-08" db="EMBL/GenBank/DDBJ databases">
        <title>Sequencing the genomes of 1000 actinobacteria strains.</title>
        <authorList>
            <person name="Klenk H.-P."/>
        </authorList>
    </citation>
    <scope>NUCLEOTIDE SEQUENCE [LARGE SCALE GENOMIC DNA]</scope>
    <source>
        <strain evidence="2 3">DSM 45582</strain>
    </source>
</reference>
<accession>A0A840N6T4</accession>
<dbReference type="Pfam" id="PF08241">
    <property type="entry name" value="Methyltransf_11"/>
    <property type="match status" value="1"/>
</dbReference>
<dbReference type="InterPro" id="IPR029063">
    <property type="entry name" value="SAM-dependent_MTases_sf"/>
</dbReference>
<proteinExistence type="predicted"/>
<comment type="caution">
    <text evidence="2">The sequence shown here is derived from an EMBL/GenBank/DDBJ whole genome shotgun (WGS) entry which is preliminary data.</text>
</comment>
<keyword evidence="2" id="KW-0489">Methyltransferase</keyword>
<evidence type="ECO:0000259" key="1">
    <source>
        <dbReference type="Pfam" id="PF08241"/>
    </source>
</evidence>
<dbReference type="RefSeq" id="WP_246456677.1">
    <property type="nucleotide sequence ID" value="NZ_JACHIV010000001.1"/>
</dbReference>
<dbReference type="GO" id="GO:0032259">
    <property type="term" value="P:methylation"/>
    <property type="evidence" value="ECO:0007669"/>
    <property type="project" value="UniProtKB-KW"/>
</dbReference>
<gene>
    <name evidence="2" type="ORF">BJ969_000854</name>
</gene>
<dbReference type="SUPFAM" id="SSF53335">
    <property type="entry name" value="S-adenosyl-L-methionine-dependent methyltransferases"/>
    <property type="match status" value="1"/>
</dbReference>
<dbReference type="AlphaFoldDB" id="A0A840N6T4"/>
<feature type="domain" description="Methyltransferase type 11" evidence="1">
    <location>
        <begin position="53"/>
        <end position="143"/>
    </location>
</feature>